<feature type="domain" description="Transposase IS66 zinc-finger binding" evidence="3">
    <location>
        <begin position="97"/>
        <end position="139"/>
    </location>
</feature>
<dbReference type="InterPro" id="IPR045618">
    <property type="entry name" value="DUF6444"/>
</dbReference>
<dbReference type="InterPro" id="IPR024474">
    <property type="entry name" value="Znf_dom_IS66"/>
</dbReference>
<feature type="domain" description="Transposase IS66 central" evidence="2">
    <location>
        <begin position="156"/>
        <end position="429"/>
    </location>
</feature>
<dbReference type="InterPro" id="IPR004291">
    <property type="entry name" value="Transposase_IS66_central"/>
</dbReference>
<sequence length="466" mass="49098">MPRSRKPTYDELVGLVAAQAAQIAELKARIAELERQLGSSSRNSSKPPSSDGLAKPAPRSLRRPSGRRPGGQPGHPGATLRQVGDPDHVVVHAPQWCPACGGALDASADTAVTARQVVDLPQVRAQVTEHRIVTRRCACGARTAGAGPAGVAAPVSYGPRARAAMVYLAAGQYVPVGRVASTMADLLGVPVSTGAVAAAVEAAGGHGLDAFIDQVAGRIAAAPVVHADETGLRVAGRLHWVHSASTGQFSHISVHPKRGRAGMDAAGVLPGYSGVLVHDAWAPYDTYDGLDHQLCCAHLIRELVAVADYHDAHDPPGVFCWARQILEVLLGLIRDPGAAAGHADPGFLARQRRLVTDAALRGAETTAPGKVGAKHRALARRIGSRIDDYLRFATTPGLPPDNNAAEREIRMVKIHQKVSGTHRTLDGAEGFVRLRSYLATTAKHARNTYTVLVDLFNGQAWLPTTT</sequence>
<organism evidence="5 6">
    <name type="scientific">Acidipropionibacterium virtanenii</name>
    <dbReference type="NCBI Taxonomy" id="2057246"/>
    <lineage>
        <taxon>Bacteria</taxon>
        <taxon>Bacillati</taxon>
        <taxon>Actinomycetota</taxon>
        <taxon>Actinomycetes</taxon>
        <taxon>Propionibacteriales</taxon>
        <taxon>Propionibacteriaceae</taxon>
        <taxon>Acidipropionibacterium</taxon>
    </lineage>
</organism>
<gene>
    <name evidence="5" type="ORF">JS278_00332</name>
</gene>
<dbReference type="InterPro" id="IPR052344">
    <property type="entry name" value="Transposase-related"/>
</dbReference>
<dbReference type="EMBL" id="CP025198">
    <property type="protein sequence ID" value="AXE37529.1"/>
    <property type="molecule type" value="Genomic_DNA"/>
</dbReference>
<dbReference type="RefSeq" id="WP_114043676.1">
    <property type="nucleotide sequence ID" value="NZ_CP025198.1"/>
</dbReference>
<dbReference type="AlphaFoldDB" id="A0A344UQI1"/>
<dbReference type="KEGG" id="acij:JS278_00332"/>
<evidence type="ECO:0000313" key="6">
    <source>
        <dbReference type="Proteomes" id="UP000251995"/>
    </source>
</evidence>
<evidence type="ECO:0000259" key="3">
    <source>
        <dbReference type="Pfam" id="PF13005"/>
    </source>
</evidence>
<accession>A0A344UQI1</accession>
<dbReference type="Pfam" id="PF13005">
    <property type="entry name" value="zf-IS66"/>
    <property type="match status" value="1"/>
</dbReference>
<dbReference type="Pfam" id="PF20042">
    <property type="entry name" value="DUF6444"/>
    <property type="match status" value="1"/>
</dbReference>
<dbReference type="OrthoDB" id="3638270at2"/>
<evidence type="ECO:0000256" key="1">
    <source>
        <dbReference type="SAM" id="MobiDB-lite"/>
    </source>
</evidence>
<reference evidence="5 6" key="1">
    <citation type="submission" date="2017-12" db="EMBL/GenBank/DDBJ databases">
        <title>The whole genome sequence of the Acidipropionibacterium virtanenii sp. nov. type strain JS278.</title>
        <authorList>
            <person name="Laine P."/>
            <person name="Deptula P."/>
            <person name="Varmanen P."/>
            <person name="Auvinen P."/>
        </authorList>
    </citation>
    <scope>NUCLEOTIDE SEQUENCE [LARGE SCALE GENOMIC DNA]</scope>
    <source>
        <strain evidence="5 6">JS278</strain>
    </source>
</reference>
<feature type="region of interest" description="Disordered" evidence="1">
    <location>
        <begin position="35"/>
        <end position="83"/>
    </location>
</feature>
<proteinExistence type="predicted"/>
<evidence type="ECO:0000259" key="2">
    <source>
        <dbReference type="Pfam" id="PF03050"/>
    </source>
</evidence>
<feature type="compositionally biased region" description="Low complexity" evidence="1">
    <location>
        <begin position="39"/>
        <end position="50"/>
    </location>
</feature>
<evidence type="ECO:0000313" key="5">
    <source>
        <dbReference type="EMBL" id="AXE37529.1"/>
    </source>
</evidence>
<name>A0A344UQI1_9ACTN</name>
<dbReference type="Proteomes" id="UP000251995">
    <property type="component" value="Chromosome"/>
</dbReference>
<protein>
    <submittedName>
        <fullName evidence="5">Uncharacterized protein</fullName>
    </submittedName>
</protein>
<keyword evidence="6" id="KW-1185">Reference proteome</keyword>
<evidence type="ECO:0000259" key="4">
    <source>
        <dbReference type="Pfam" id="PF20042"/>
    </source>
</evidence>
<feature type="domain" description="DUF6444" evidence="4">
    <location>
        <begin position="2"/>
        <end position="79"/>
    </location>
</feature>
<dbReference type="PANTHER" id="PTHR33678">
    <property type="entry name" value="BLL1576 PROTEIN"/>
    <property type="match status" value="1"/>
</dbReference>
<dbReference type="NCBIfam" id="NF033517">
    <property type="entry name" value="transpos_IS66"/>
    <property type="match status" value="1"/>
</dbReference>
<dbReference type="Pfam" id="PF03050">
    <property type="entry name" value="DDE_Tnp_IS66"/>
    <property type="match status" value="1"/>
</dbReference>
<dbReference type="PANTHER" id="PTHR33678:SF1">
    <property type="entry name" value="BLL1576 PROTEIN"/>
    <property type="match status" value="1"/>
</dbReference>